<feature type="compositionally biased region" description="Polar residues" evidence="1">
    <location>
        <begin position="64"/>
        <end position="75"/>
    </location>
</feature>
<feature type="region of interest" description="Disordered" evidence="1">
    <location>
        <begin position="53"/>
        <end position="118"/>
    </location>
</feature>
<feature type="compositionally biased region" description="Basic and acidic residues" evidence="1">
    <location>
        <begin position="76"/>
        <end position="87"/>
    </location>
</feature>
<sequence>MCVIWPICVPQRVIRTAEVFEWMVSPDSDNRPSDDYDPPWEFKSNVLRPSVNGSISVPERLSQPACNQSQLSSSVTHDKLESDDQSDKNLPVTVPKALPAKPAGSPAHQTQSPKSLNKLNAVQEKGSTFSWRNFSYSVHHIHKLP</sequence>
<keyword evidence="3" id="KW-1185">Reference proteome</keyword>
<evidence type="ECO:0000256" key="1">
    <source>
        <dbReference type="SAM" id="MobiDB-lite"/>
    </source>
</evidence>
<reference evidence="2" key="1">
    <citation type="submission" date="2020-07" db="EMBL/GenBank/DDBJ databases">
        <title>Multicomponent nature underlies the extraordinary mechanical properties of spider dragline silk.</title>
        <authorList>
            <person name="Kono N."/>
            <person name="Nakamura H."/>
            <person name="Mori M."/>
            <person name="Yoshida Y."/>
            <person name="Ohtoshi R."/>
            <person name="Malay A.D."/>
            <person name="Moran D.A.P."/>
            <person name="Tomita M."/>
            <person name="Numata K."/>
            <person name="Arakawa K."/>
        </authorList>
    </citation>
    <scope>NUCLEOTIDE SEQUENCE</scope>
</reference>
<name>A0A8X6INK4_TRICU</name>
<proteinExistence type="predicted"/>
<gene>
    <name evidence="2" type="primary">AVEN_169035_1</name>
    <name evidence="2" type="ORF">TNCT_419751</name>
</gene>
<evidence type="ECO:0000313" key="2">
    <source>
        <dbReference type="EMBL" id="GFR25594.1"/>
    </source>
</evidence>
<organism evidence="2 3">
    <name type="scientific">Trichonephila clavata</name>
    <name type="common">Joro spider</name>
    <name type="synonym">Nephila clavata</name>
    <dbReference type="NCBI Taxonomy" id="2740835"/>
    <lineage>
        <taxon>Eukaryota</taxon>
        <taxon>Metazoa</taxon>
        <taxon>Ecdysozoa</taxon>
        <taxon>Arthropoda</taxon>
        <taxon>Chelicerata</taxon>
        <taxon>Arachnida</taxon>
        <taxon>Araneae</taxon>
        <taxon>Araneomorphae</taxon>
        <taxon>Entelegynae</taxon>
        <taxon>Araneoidea</taxon>
        <taxon>Nephilidae</taxon>
        <taxon>Trichonephila</taxon>
    </lineage>
</organism>
<comment type="caution">
    <text evidence="2">The sequence shown here is derived from an EMBL/GenBank/DDBJ whole genome shotgun (WGS) entry which is preliminary data.</text>
</comment>
<accession>A0A8X6INK4</accession>
<feature type="compositionally biased region" description="Polar residues" evidence="1">
    <location>
        <begin position="107"/>
        <end position="118"/>
    </location>
</feature>
<evidence type="ECO:0000313" key="3">
    <source>
        <dbReference type="Proteomes" id="UP000887116"/>
    </source>
</evidence>
<dbReference type="AlphaFoldDB" id="A0A8X6INK4"/>
<dbReference type="Proteomes" id="UP000887116">
    <property type="component" value="Unassembled WGS sequence"/>
</dbReference>
<protein>
    <submittedName>
        <fullName evidence="2">Uncharacterized protein</fullName>
    </submittedName>
</protein>
<dbReference type="EMBL" id="BMAO01008683">
    <property type="protein sequence ID" value="GFR25594.1"/>
    <property type="molecule type" value="Genomic_DNA"/>
</dbReference>